<sequence>MQIQKILPKDRLRKLLQIMRRPAFKNSMTVWSTLTTSPISNVWQYLVMFGPTKMAGLEAFTWPRVVNGGCAWFKPCLGCSSAGAKEYEHVIGLAAMWGDAHWHFPGEMMMALAYVTPEQVKRSMIHVTKKTKYVVDWLSLFGIEEDRVVDGKVLAKHLLVPEAGRCGTPAKKQIEWFQQSLIKLTGAKQRRR</sequence>
<proteinExistence type="predicted"/>
<evidence type="ECO:0000313" key="2">
    <source>
        <dbReference type="Proteomes" id="UP001165160"/>
    </source>
</evidence>
<dbReference type="AlphaFoldDB" id="A0A9W7AYE0"/>
<protein>
    <submittedName>
        <fullName evidence="1">Uncharacterized protein</fullName>
    </submittedName>
</protein>
<accession>A0A9W7AYE0</accession>
<dbReference type="Proteomes" id="UP001165160">
    <property type="component" value="Unassembled WGS sequence"/>
</dbReference>
<dbReference type="EMBL" id="BRXX01000001">
    <property type="protein sequence ID" value="GMH81171.1"/>
    <property type="molecule type" value="Genomic_DNA"/>
</dbReference>
<reference evidence="2" key="1">
    <citation type="journal article" date="2023" name="Commun. Biol.">
        <title>Genome analysis of Parmales, the sister group of diatoms, reveals the evolutionary specialization of diatoms from phago-mixotrophs to photoautotrophs.</title>
        <authorList>
            <person name="Ban H."/>
            <person name="Sato S."/>
            <person name="Yoshikawa S."/>
            <person name="Yamada K."/>
            <person name="Nakamura Y."/>
            <person name="Ichinomiya M."/>
            <person name="Sato N."/>
            <person name="Blanc-Mathieu R."/>
            <person name="Endo H."/>
            <person name="Kuwata A."/>
            <person name="Ogata H."/>
        </authorList>
    </citation>
    <scope>NUCLEOTIDE SEQUENCE [LARGE SCALE GENOMIC DNA]</scope>
    <source>
        <strain evidence="2">NIES 3699</strain>
    </source>
</reference>
<organism evidence="1 2">
    <name type="scientific">Triparma verrucosa</name>
    <dbReference type="NCBI Taxonomy" id="1606542"/>
    <lineage>
        <taxon>Eukaryota</taxon>
        <taxon>Sar</taxon>
        <taxon>Stramenopiles</taxon>
        <taxon>Ochrophyta</taxon>
        <taxon>Bolidophyceae</taxon>
        <taxon>Parmales</taxon>
        <taxon>Triparmaceae</taxon>
        <taxon>Triparma</taxon>
    </lineage>
</organism>
<evidence type="ECO:0000313" key="1">
    <source>
        <dbReference type="EMBL" id="GMH81171.1"/>
    </source>
</evidence>
<gene>
    <name evidence="1" type="ORF">TrVE_jg8665</name>
</gene>
<keyword evidence="2" id="KW-1185">Reference proteome</keyword>
<name>A0A9W7AYE0_9STRA</name>
<comment type="caution">
    <text evidence="1">The sequence shown here is derived from an EMBL/GenBank/DDBJ whole genome shotgun (WGS) entry which is preliminary data.</text>
</comment>